<gene>
    <name evidence="1" type="ORF">ROTO_10800</name>
    <name evidence="2" type="ORF">SAMN04488077_11692</name>
</gene>
<dbReference type="EMBL" id="FOBO01000016">
    <property type="protein sequence ID" value="SEN39478.1"/>
    <property type="molecule type" value="Genomic_DNA"/>
</dbReference>
<dbReference type="Proteomes" id="UP000037046">
    <property type="component" value="Unassembled WGS sequence"/>
</dbReference>
<reference evidence="3" key="1">
    <citation type="submission" date="2015-07" db="EMBL/GenBank/DDBJ databases">
        <title>Draft Genome Sequence of Roseovarius tolerans EL-164, a producer of N-Acylated Alanine Methyl Esters (NAMEs).</title>
        <authorList>
            <person name="Voget S."/>
            <person name="Bruns H."/>
            <person name="Wagner-Doebler I."/>
            <person name="Schulz S."/>
            <person name="Daniel R."/>
        </authorList>
    </citation>
    <scope>NUCLEOTIDE SEQUENCE [LARGE SCALE GENOMIC DNA]</scope>
    <source>
        <strain evidence="3">EL-164</strain>
    </source>
</reference>
<protein>
    <recommendedName>
        <fullName evidence="5">Glyceraldehyde-3-phosphate dehydrogenase</fullName>
    </recommendedName>
</protein>
<organism evidence="1 3">
    <name type="scientific">Roseovarius tolerans</name>
    <dbReference type="NCBI Taxonomy" id="74031"/>
    <lineage>
        <taxon>Bacteria</taxon>
        <taxon>Pseudomonadati</taxon>
        <taxon>Pseudomonadota</taxon>
        <taxon>Alphaproteobacteria</taxon>
        <taxon>Rhodobacterales</taxon>
        <taxon>Roseobacteraceae</taxon>
        <taxon>Roseovarius</taxon>
    </lineage>
</organism>
<reference evidence="2 4" key="3">
    <citation type="submission" date="2016-10" db="EMBL/GenBank/DDBJ databases">
        <authorList>
            <person name="de Groot N.N."/>
        </authorList>
    </citation>
    <scope>NUCLEOTIDE SEQUENCE [LARGE SCALE GENOMIC DNA]</scope>
    <source>
        <strain evidence="2 4">DSM 11457</strain>
    </source>
</reference>
<dbReference type="Proteomes" id="UP000182160">
    <property type="component" value="Unassembled WGS sequence"/>
</dbReference>
<dbReference type="PATRIC" id="fig|74031.6.peg.1106"/>
<dbReference type="STRING" id="74031.SAMN04488077_11692"/>
<evidence type="ECO:0000313" key="3">
    <source>
        <dbReference type="Proteomes" id="UP000037046"/>
    </source>
</evidence>
<proteinExistence type="predicted"/>
<evidence type="ECO:0008006" key="5">
    <source>
        <dbReference type="Google" id="ProtNLM"/>
    </source>
</evidence>
<evidence type="ECO:0000313" key="4">
    <source>
        <dbReference type="Proteomes" id="UP000182160"/>
    </source>
</evidence>
<dbReference type="EMBL" id="LGVV01000009">
    <property type="protein sequence ID" value="KNX42381.1"/>
    <property type="molecule type" value="Genomic_DNA"/>
</dbReference>
<dbReference type="AlphaFoldDB" id="A0A0L6CX94"/>
<keyword evidence="3" id="KW-1185">Reference proteome</keyword>
<evidence type="ECO:0000313" key="2">
    <source>
        <dbReference type="EMBL" id="SEN39478.1"/>
    </source>
</evidence>
<accession>A0A0L6CX94</accession>
<sequence>MTNRIAIILGLMIVAILVFDKVYHDSAGTVFLGRKLVAFIEYLAFWR</sequence>
<reference evidence="1" key="2">
    <citation type="submission" date="2015-07" db="EMBL/GenBank/DDBJ databases">
        <title>MeaNS - Measles Nucleotide Surveillance Program.</title>
        <authorList>
            <person name="Tran T."/>
            <person name="Druce J."/>
        </authorList>
    </citation>
    <scope>NUCLEOTIDE SEQUENCE</scope>
    <source>
        <strain evidence="1">EL-164</strain>
    </source>
</reference>
<dbReference type="RefSeq" id="WP_050662006.1">
    <property type="nucleotide sequence ID" value="NZ_CP118494.1"/>
</dbReference>
<name>A0A0L6CX94_9RHOB</name>
<evidence type="ECO:0000313" key="1">
    <source>
        <dbReference type="EMBL" id="KNX42381.1"/>
    </source>
</evidence>